<evidence type="ECO:0000313" key="1">
    <source>
        <dbReference type="EMBL" id="HJA08690.1"/>
    </source>
</evidence>
<sequence>MIDAHVHIAPGGGGSGLLPAEALRLAALRGFRAVGLIVRSDGGFDVSLRLLSERVRGLSLFVNVEAFVGVELVHVPPALLPDAVTEARQAGAELVLVHGESLADAVAEGTNLAAVEAGADILAHPGLIDDQTAAYAAEKGVALELSACPRHGLTNAHVAVMAERHGCMLAPGGNARTPEEFLRLPSWDAVCRGAALSDAARERFRNDAATLVKRFMDARRKTLREKSVFSA</sequence>
<dbReference type="AlphaFoldDB" id="A0A9D2HF65"/>
<name>A0A9D2HF65_9BACT</name>
<reference evidence="1" key="2">
    <citation type="submission" date="2021-04" db="EMBL/GenBank/DDBJ databases">
        <authorList>
            <person name="Gilroy R."/>
        </authorList>
    </citation>
    <scope>NUCLEOTIDE SEQUENCE</scope>
    <source>
        <strain evidence="1">CHK186-16707</strain>
    </source>
</reference>
<dbReference type="Proteomes" id="UP000824225">
    <property type="component" value="Unassembled WGS sequence"/>
</dbReference>
<dbReference type="NCBIfam" id="NF004981">
    <property type="entry name" value="PRK06361.1"/>
    <property type="match status" value="1"/>
</dbReference>
<proteinExistence type="predicted"/>
<dbReference type="InterPro" id="IPR016195">
    <property type="entry name" value="Pol/histidinol_Pase-like"/>
</dbReference>
<evidence type="ECO:0000313" key="2">
    <source>
        <dbReference type="Proteomes" id="UP000824225"/>
    </source>
</evidence>
<protein>
    <submittedName>
        <fullName evidence="1">Histidinol phosphate phosphatase domain-containing protein</fullName>
    </submittedName>
</protein>
<reference evidence="1" key="1">
    <citation type="journal article" date="2021" name="PeerJ">
        <title>Extensive microbial diversity within the chicken gut microbiome revealed by metagenomics and culture.</title>
        <authorList>
            <person name="Gilroy R."/>
            <person name="Ravi A."/>
            <person name="Getino M."/>
            <person name="Pursley I."/>
            <person name="Horton D.L."/>
            <person name="Alikhan N.F."/>
            <person name="Baker D."/>
            <person name="Gharbi K."/>
            <person name="Hall N."/>
            <person name="Watson M."/>
            <person name="Adriaenssens E.M."/>
            <person name="Foster-Nyarko E."/>
            <person name="Jarju S."/>
            <person name="Secka A."/>
            <person name="Antonio M."/>
            <person name="Oren A."/>
            <person name="Chaudhuri R.R."/>
            <person name="La Ragione R."/>
            <person name="Hildebrand F."/>
            <person name="Pallen M.J."/>
        </authorList>
    </citation>
    <scope>NUCLEOTIDE SEQUENCE</scope>
    <source>
        <strain evidence="1">CHK186-16707</strain>
    </source>
</reference>
<gene>
    <name evidence="1" type="ORF">H9962_05820</name>
</gene>
<organism evidence="1 2">
    <name type="scientific">Candidatus Mailhella merdigallinarum</name>
    <dbReference type="NCBI Taxonomy" id="2838658"/>
    <lineage>
        <taxon>Bacteria</taxon>
        <taxon>Pseudomonadati</taxon>
        <taxon>Thermodesulfobacteriota</taxon>
        <taxon>Desulfovibrionia</taxon>
        <taxon>Desulfovibrionales</taxon>
        <taxon>Desulfovibrionaceae</taxon>
        <taxon>Mailhella</taxon>
    </lineage>
</organism>
<dbReference type="SUPFAM" id="SSF89550">
    <property type="entry name" value="PHP domain-like"/>
    <property type="match status" value="1"/>
</dbReference>
<dbReference type="EMBL" id="DXAN01000020">
    <property type="protein sequence ID" value="HJA08690.1"/>
    <property type="molecule type" value="Genomic_DNA"/>
</dbReference>
<comment type="caution">
    <text evidence="1">The sequence shown here is derived from an EMBL/GenBank/DDBJ whole genome shotgun (WGS) entry which is preliminary data.</text>
</comment>
<accession>A0A9D2HF65</accession>